<accession>A0ABP9IBK7</accession>
<proteinExistence type="predicted"/>
<dbReference type="EMBL" id="BAABIV010000015">
    <property type="protein sequence ID" value="GAA4994078.1"/>
    <property type="molecule type" value="Genomic_DNA"/>
</dbReference>
<evidence type="ECO:0000313" key="3">
    <source>
        <dbReference type="Proteomes" id="UP001500610"/>
    </source>
</evidence>
<name>A0ABP9IBK7_9ACTN</name>
<comment type="caution">
    <text evidence="2">The sequence shown here is derived from an EMBL/GenBank/DDBJ whole genome shotgun (WGS) entry which is preliminary data.</text>
</comment>
<organism evidence="2 3">
    <name type="scientific">Streptomyces hyderabadensis</name>
    <dbReference type="NCBI Taxonomy" id="598549"/>
    <lineage>
        <taxon>Bacteria</taxon>
        <taxon>Bacillati</taxon>
        <taxon>Actinomycetota</taxon>
        <taxon>Actinomycetes</taxon>
        <taxon>Kitasatosporales</taxon>
        <taxon>Streptomycetaceae</taxon>
        <taxon>Streptomyces</taxon>
    </lineage>
</organism>
<gene>
    <name evidence="2" type="ORF">GCM10023257_39120</name>
</gene>
<feature type="region of interest" description="Disordered" evidence="1">
    <location>
        <begin position="1"/>
        <end position="433"/>
    </location>
</feature>
<evidence type="ECO:0008006" key="4">
    <source>
        <dbReference type="Google" id="ProtNLM"/>
    </source>
</evidence>
<feature type="compositionally biased region" description="Pro residues" evidence="1">
    <location>
        <begin position="221"/>
        <end position="239"/>
    </location>
</feature>
<feature type="region of interest" description="Disordered" evidence="1">
    <location>
        <begin position="627"/>
        <end position="662"/>
    </location>
</feature>
<feature type="compositionally biased region" description="Pro residues" evidence="1">
    <location>
        <begin position="386"/>
        <end position="395"/>
    </location>
</feature>
<protein>
    <recommendedName>
        <fullName evidence="4">Translation initiation factor IF-2</fullName>
    </recommendedName>
</protein>
<reference evidence="3" key="1">
    <citation type="journal article" date="2019" name="Int. J. Syst. Evol. Microbiol.">
        <title>The Global Catalogue of Microorganisms (GCM) 10K type strain sequencing project: providing services to taxonomists for standard genome sequencing and annotation.</title>
        <authorList>
            <consortium name="The Broad Institute Genomics Platform"/>
            <consortium name="The Broad Institute Genome Sequencing Center for Infectious Disease"/>
            <person name="Wu L."/>
            <person name="Ma J."/>
        </authorList>
    </citation>
    <scope>NUCLEOTIDE SEQUENCE [LARGE SCALE GENOMIC DNA]</scope>
    <source>
        <strain evidence="3">JCM 17657</strain>
    </source>
</reference>
<feature type="compositionally biased region" description="Low complexity" evidence="1">
    <location>
        <begin position="123"/>
        <end position="139"/>
    </location>
</feature>
<feature type="compositionally biased region" description="Low complexity" evidence="1">
    <location>
        <begin position="186"/>
        <end position="202"/>
    </location>
</feature>
<feature type="compositionally biased region" description="Low complexity" evidence="1">
    <location>
        <begin position="211"/>
        <end position="220"/>
    </location>
</feature>
<feature type="compositionally biased region" description="Low complexity" evidence="1">
    <location>
        <begin position="424"/>
        <end position="433"/>
    </location>
</feature>
<evidence type="ECO:0000256" key="1">
    <source>
        <dbReference type="SAM" id="MobiDB-lite"/>
    </source>
</evidence>
<sequence>MSTEARRAALPPHPAAPPRPQTPPRPEAPPDTDPGPPSAPTPGTNETPRPAAAAGGAPVPGSAWGPDAAPGPEPSDRSGSAPDPATSFGRPAPPRPGREPAPGPESVPGFGGASRSVSEPRPGAASGARTSAGAQAASGPESGPGPDVSSRAAVPPLRSGREPAPGPDSVPGFGGASRSVSEPRPGAASGARTSAGAQAASGPETGSGPDVSSRAAVPRSSVPPRPGTPPRPGVPPRPAQAPTGERGEAAEPGAPRRTGGAGAPAPTAGGDGRGGASTAPDDGRDGDATGPGARTRYPRFRLADSRSADAAAPPPSPSARFPDAAPTVGRDAPRGGGAAVAPSRRPGAPAQTPTETTARLRPVPAAPEAETVAATDVPAPRAAVPPSGPAAPRTPDPALSWSSPHDPRPRVSFGEPEGYDGSARPRPLGGRPRPQAVAAAVCLVLGVGLLTGAVTGSWLADDSGDEGARSAYTAAGDLWHSVPVDQLFPPTVQGKGAGPGGADRTWTRVAVAPDGDCAGAFDRLLAKVLDPVGCSRLLRATYTDATQSYVTTVGLLFTKADAAAMTALADRFEKEGLGRREDLMPLPYAAKDTVAADFGAPQRAAWTVSVLTDAPVVVYAVSGWADGRTVDEPEPAEEAVESGAASAPAQAGLGHEAQGLADRVERALRGHVGAPTEHPS</sequence>
<feature type="compositionally biased region" description="Low complexity" evidence="1">
    <location>
        <begin position="50"/>
        <end position="66"/>
    </location>
</feature>
<feature type="compositionally biased region" description="Pro residues" evidence="1">
    <location>
        <begin position="91"/>
        <end position="105"/>
    </location>
</feature>
<dbReference type="Proteomes" id="UP001500610">
    <property type="component" value="Unassembled WGS sequence"/>
</dbReference>
<evidence type="ECO:0000313" key="2">
    <source>
        <dbReference type="EMBL" id="GAA4994078.1"/>
    </source>
</evidence>
<feature type="compositionally biased region" description="Pro residues" evidence="1">
    <location>
        <begin position="11"/>
        <end position="40"/>
    </location>
</feature>
<feature type="compositionally biased region" description="Low complexity" evidence="1">
    <location>
        <begin position="362"/>
        <end position="375"/>
    </location>
</feature>
<keyword evidence="3" id="KW-1185">Reference proteome</keyword>
<feature type="compositionally biased region" description="Low complexity" evidence="1">
    <location>
        <begin position="250"/>
        <end position="268"/>
    </location>
</feature>
<feature type="compositionally biased region" description="Low complexity" evidence="1">
    <location>
        <begin position="641"/>
        <end position="652"/>
    </location>
</feature>